<dbReference type="Pfam" id="PF02922">
    <property type="entry name" value="CBM_48"/>
    <property type="match status" value="1"/>
</dbReference>
<dbReference type="InterPro" id="IPR054169">
    <property type="entry name" value="GlgB_N"/>
</dbReference>
<dbReference type="SUPFAM" id="SSF51011">
    <property type="entry name" value="Glycosyl hydrolase domain"/>
    <property type="match status" value="1"/>
</dbReference>
<reference evidence="12 13" key="1">
    <citation type="submission" date="2019-06" db="EMBL/GenBank/DDBJ databases">
        <title>Whole genome shotgun sequence of Komagataeibacter hansenii NBRC 14820.</title>
        <authorList>
            <person name="Hosoyama A."/>
            <person name="Uohara A."/>
            <person name="Ohji S."/>
            <person name="Ichikawa N."/>
        </authorList>
    </citation>
    <scope>NUCLEOTIDE SEQUENCE [LARGE SCALE GENOMIC DNA]</scope>
    <source>
        <strain evidence="12 13">NBRC 14820</strain>
    </source>
</reference>
<comment type="similarity">
    <text evidence="4 10">Belongs to the glycosyl hydrolase 13 family. GlgB subfamily.</text>
</comment>
<evidence type="ECO:0000256" key="9">
    <source>
        <dbReference type="ARBA" id="ARBA00023277"/>
    </source>
</evidence>
<organism evidence="12 13">
    <name type="scientific">Novacetimonas hansenii</name>
    <name type="common">Komagataeibacter hansenii</name>
    <dbReference type="NCBI Taxonomy" id="436"/>
    <lineage>
        <taxon>Bacteria</taxon>
        <taxon>Pseudomonadati</taxon>
        <taxon>Pseudomonadota</taxon>
        <taxon>Alphaproteobacteria</taxon>
        <taxon>Acetobacterales</taxon>
        <taxon>Acetobacteraceae</taxon>
        <taxon>Novacetimonas</taxon>
    </lineage>
</organism>
<dbReference type="PANTHER" id="PTHR43651">
    <property type="entry name" value="1,4-ALPHA-GLUCAN-BRANCHING ENZYME"/>
    <property type="match status" value="1"/>
</dbReference>
<dbReference type="SUPFAM" id="SSF51445">
    <property type="entry name" value="(Trans)glycosidases"/>
    <property type="match status" value="1"/>
</dbReference>
<evidence type="ECO:0000256" key="7">
    <source>
        <dbReference type="ARBA" id="ARBA00022679"/>
    </source>
</evidence>
<dbReference type="Pfam" id="PF22019">
    <property type="entry name" value="GlgB_N"/>
    <property type="match status" value="1"/>
</dbReference>
<dbReference type="SUPFAM" id="SSF81296">
    <property type="entry name" value="E set domains"/>
    <property type="match status" value="2"/>
</dbReference>
<evidence type="ECO:0000256" key="1">
    <source>
        <dbReference type="ARBA" id="ARBA00000826"/>
    </source>
</evidence>
<dbReference type="InterPro" id="IPR014756">
    <property type="entry name" value="Ig_E-set"/>
</dbReference>
<dbReference type="Proteomes" id="UP000319478">
    <property type="component" value="Unassembled WGS sequence"/>
</dbReference>
<dbReference type="InterPro" id="IPR004193">
    <property type="entry name" value="Glyco_hydro_13_N"/>
</dbReference>
<evidence type="ECO:0000256" key="10">
    <source>
        <dbReference type="HAMAP-Rule" id="MF_00685"/>
    </source>
</evidence>
<dbReference type="Gene3D" id="2.60.40.1180">
    <property type="entry name" value="Golgi alpha-mannosidase II"/>
    <property type="match status" value="1"/>
</dbReference>
<evidence type="ECO:0000256" key="2">
    <source>
        <dbReference type="ARBA" id="ARBA00002953"/>
    </source>
</evidence>
<comment type="catalytic activity">
    <reaction evidence="1 10">
        <text>Transfers a segment of a (1-&gt;4)-alpha-D-glucan chain to a primary hydroxy group in a similar glucan chain.</text>
        <dbReference type="EC" id="2.4.1.18"/>
    </reaction>
</comment>
<evidence type="ECO:0000256" key="8">
    <source>
        <dbReference type="ARBA" id="ARBA00023056"/>
    </source>
</evidence>
<evidence type="ECO:0000256" key="5">
    <source>
        <dbReference type="ARBA" id="ARBA00022600"/>
    </source>
</evidence>
<dbReference type="Gene3D" id="2.60.40.10">
    <property type="entry name" value="Immunoglobulins"/>
    <property type="match status" value="2"/>
</dbReference>
<gene>
    <name evidence="12" type="primary">glgB1_1</name>
    <name evidence="10" type="synonym">glgB</name>
    <name evidence="12" type="ORF">GHA01_11510</name>
</gene>
<dbReference type="Pfam" id="PF02806">
    <property type="entry name" value="Alpha-amylase_C"/>
    <property type="match status" value="1"/>
</dbReference>
<comment type="caution">
    <text evidence="12">The sequence shown here is derived from an EMBL/GenBank/DDBJ whole genome shotgun (WGS) entry which is preliminary data.</text>
</comment>
<dbReference type="EMBL" id="BJNN01000072">
    <property type="protein sequence ID" value="GEC63302.1"/>
    <property type="molecule type" value="Genomic_DNA"/>
</dbReference>
<keyword evidence="8 10" id="KW-0320">Glycogen biosynthesis</keyword>
<dbReference type="NCBIfam" id="NF008967">
    <property type="entry name" value="PRK12313.1"/>
    <property type="match status" value="1"/>
</dbReference>
<protein>
    <recommendedName>
        <fullName evidence="10">1,4-alpha-glucan branching enzyme GlgB</fullName>
        <ecNumber evidence="10">2.4.1.18</ecNumber>
    </recommendedName>
    <alternativeName>
        <fullName evidence="10">1,4-alpha-D-glucan:1,4-alpha-D-glucan 6-glucosyl-transferase</fullName>
    </alternativeName>
    <alternativeName>
        <fullName evidence="10">Alpha-(1-&gt;4)-glucan branching enzyme</fullName>
    </alternativeName>
    <alternativeName>
        <fullName evidence="10">Glycogen branching enzyme</fullName>
        <shortName evidence="10">BE</shortName>
    </alternativeName>
</protein>
<dbReference type="InterPro" id="IPR013783">
    <property type="entry name" value="Ig-like_fold"/>
</dbReference>
<evidence type="ECO:0000256" key="3">
    <source>
        <dbReference type="ARBA" id="ARBA00004964"/>
    </source>
</evidence>
<keyword evidence="6 10" id="KW-0328">Glycosyltransferase</keyword>
<dbReference type="PIRSF" id="PIRSF000463">
    <property type="entry name" value="GlgB"/>
    <property type="match status" value="1"/>
</dbReference>
<comment type="subunit">
    <text evidence="10">Monomer.</text>
</comment>
<evidence type="ECO:0000313" key="12">
    <source>
        <dbReference type="EMBL" id="GEC63302.1"/>
    </source>
</evidence>
<dbReference type="CDD" id="cd11322">
    <property type="entry name" value="AmyAc_Glg_BE"/>
    <property type="match status" value="1"/>
</dbReference>
<evidence type="ECO:0000259" key="11">
    <source>
        <dbReference type="SMART" id="SM00642"/>
    </source>
</evidence>
<dbReference type="InterPro" id="IPR006047">
    <property type="entry name" value="GH13_cat_dom"/>
</dbReference>
<evidence type="ECO:0000256" key="4">
    <source>
        <dbReference type="ARBA" id="ARBA00009000"/>
    </source>
</evidence>
<evidence type="ECO:0000256" key="6">
    <source>
        <dbReference type="ARBA" id="ARBA00022676"/>
    </source>
</evidence>
<dbReference type="CDD" id="cd02855">
    <property type="entry name" value="E_set_GBE_prok_N"/>
    <property type="match status" value="1"/>
</dbReference>
<dbReference type="InterPro" id="IPR006407">
    <property type="entry name" value="GlgB"/>
</dbReference>
<dbReference type="NCBIfam" id="NF003811">
    <property type="entry name" value="PRK05402.1"/>
    <property type="match status" value="1"/>
</dbReference>
<keyword evidence="5 10" id="KW-0321">Glycogen metabolism</keyword>
<dbReference type="PANTHER" id="PTHR43651:SF3">
    <property type="entry name" value="1,4-ALPHA-GLUCAN-BRANCHING ENZYME"/>
    <property type="match status" value="1"/>
</dbReference>
<keyword evidence="13" id="KW-1185">Reference proteome</keyword>
<dbReference type="Gene3D" id="3.20.20.80">
    <property type="entry name" value="Glycosidases"/>
    <property type="match status" value="1"/>
</dbReference>
<dbReference type="InterPro" id="IPR006048">
    <property type="entry name" value="A-amylase/branching_C"/>
</dbReference>
<accession>A0ABQ0SDS2</accession>
<feature type="active site" description="Nucleophile" evidence="10">
    <location>
        <position position="421"/>
    </location>
</feature>
<dbReference type="InterPro" id="IPR037439">
    <property type="entry name" value="Branching_enzy"/>
</dbReference>
<name>A0ABQ0SDS2_NOVHA</name>
<sequence length="745" mass="83372">MTQHLPTLCTGHDADGRLAALVAGRLDDPFAFLGRHCGDGDDIIRVFMPGARTVTLINAAPARATGRHAHLTQWPMEQAHPGGVFIGHIPTGTPYRLRVAWDSGMQETEDAYAFGPLLGDFDLHLISHGEHQDLYRVLGAHVMDIDGVAGVRFAVWAPNARHVSVVGNFNMWDGRRHPMRLRHDHGIWELFIPRIGAGEAYKFEICDAQGRLLPLKADPLAFAAEVAPATASIVVPSIDFDWSDDAWMRTRGARQDIAAPVSIYEVHAGSWRHTQAGHVNWDELRLTLLPYVLEMGFTHIELLPIAEYPFGGSWGYQPLGLFAPSARFGPPDHFARFVNACHMAGVGIILDWVPAHFPTDPHGLARFDGSALYEHADPREGYHPDWNTLIYNNGRREVSGFLIASALFWLRQYHIDALRVDAVASMLYRDYSRDPGAWVPNIYGGRENLETIAFLRHLNATIAVRCPGAITIAEESTQWPGVTRAVSEGGLGFTFKWNMGWMHDTLDYMGHDPMYRRYHHNEMTFGLLYGFSEHFILPLSHDEVVHGKGSLLRRMPGDTWQKHANLRAYLAFMWGHPGKKLLFMGGELAQQEEWNHAAQLAWQQMETPEGNGVRRLVQDLNHLYRTCPALHLWDSWPEGFVWLIGDDRENSVFAWARQAAHGPMVMIVCNMTPVPRHGYRIGVPHAGTWREILNTDASLYGGSNMGNYGAIQACPDAAHGHACSVTVSLPPLGTLFFQHEGDRTI</sequence>
<evidence type="ECO:0000313" key="13">
    <source>
        <dbReference type="Proteomes" id="UP000319478"/>
    </source>
</evidence>
<keyword evidence="9 10" id="KW-0119">Carbohydrate metabolism</keyword>
<dbReference type="NCBIfam" id="TIGR01515">
    <property type="entry name" value="branching_enzym"/>
    <property type="match status" value="1"/>
</dbReference>
<dbReference type="RefSeq" id="WP_003619372.1">
    <property type="nucleotide sequence ID" value="NZ_BJNN01000072.1"/>
</dbReference>
<dbReference type="HAMAP" id="MF_00685">
    <property type="entry name" value="GlgB"/>
    <property type="match status" value="1"/>
</dbReference>
<feature type="active site" description="Proton donor" evidence="10">
    <location>
        <position position="474"/>
    </location>
</feature>
<dbReference type="SMART" id="SM00642">
    <property type="entry name" value="Aamy"/>
    <property type="match status" value="1"/>
</dbReference>
<comment type="function">
    <text evidence="2 10">Catalyzes the formation of the alpha-1,6-glucosidic linkages in glycogen by scission of a 1,4-alpha-linked oligosaccharide from growing alpha-1,4-glucan chains and the subsequent attachment of the oligosaccharide to the alpha-1,6 position.</text>
</comment>
<feature type="domain" description="Glycosyl hydrolase family 13 catalytic" evidence="11">
    <location>
        <begin position="265"/>
        <end position="614"/>
    </location>
</feature>
<dbReference type="InterPro" id="IPR044143">
    <property type="entry name" value="GlgB_N_E_set_prok"/>
</dbReference>
<dbReference type="InterPro" id="IPR013780">
    <property type="entry name" value="Glyco_hydro_b"/>
</dbReference>
<proteinExistence type="inferred from homology"/>
<dbReference type="EC" id="2.4.1.18" evidence="10"/>
<keyword evidence="7 10" id="KW-0808">Transferase</keyword>
<comment type="pathway">
    <text evidence="3 10">Glycan biosynthesis; glycogen biosynthesis.</text>
</comment>
<dbReference type="InterPro" id="IPR017853">
    <property type="entry name" value="GH"/>
</dbReference>